<dbReference type="InterPro" id="IPR012902">
    <property type="entry name" value="N_methyl_site"/>
</dbReference>
<dbReference type="Proteomes" id="UP001205560">
    <property type="component" value="Unassembled WGS sequence"/>
</dbReference>
<evidence type="ECO:0000256" key="3">
    <source>
        <dbReference type="ARBA" id="ARBA00022481"/>
    </source>
</evidence>
<protein>
    <submittedName>
        <fullName evidence="6">Pilin</fullName>
    </submittedName>
</protein>
<dbReference type="RefSeq" id="WP_258846337.1">
    <property type="nucleotide sequence ID" value="NZ_JANUGX010000018.1"/>
</dbReference>
<keyword evidence="7" id="KW-1185">Reference proteome</keyword>
<dbReference type="EMBL" id="JANUGX010000018">
    <property type="protein sequence ID" value="MCS0590556.1"/>
    <property type="molecule type" value="Genomic_DNA"/>
</dbReference>
<organism evidence="6 7">
    <name type="scientific">Massilia norwichensis</name>
    <dbReference type="NCBI Taxonomy" id="1442366"/>
    <lineage>
        <taxon>Bacteria</taxon>
        <taxon>Pseudomonadati</taxon>
        <taxon>Pseudomonadota</taxon>
        <taxon>Betaproteobacteria</taxon>
        <taxon>Burkholderiales</taxon>
        <taxon>Oxalobacteraceae</taxon>
        <taxon>Telluria group</taxon>
        <taxon>Massilia</taxon>
    </lineage>
</organism>
<evidence type="ECO:0000256" key="1">
    <source>
        <dbReference type="ARBA" id="ARBA00005233"/>
    </source>
</evidence>
<evidence type="ECO:0000256" key="5">
    <source>
        <dbReference type="SAM" id="Phobius"/>
    </source>
</evidence>
<dbReference type="InterPro" id="IPR045584">
    <property type="entry name" value="Pilin-like"/>
</dbReference>
<evidence type="ECO:0000256" key="2">
    <source>
        <dbReference type="ARBA" id="ARBA00011156"/>
    </source>
</evidence>
<dbReference type="Pfam" id="PF07963">
    <property type="entry name" value="N_methyl"/>
    <property type="match status" value="1"/>
</dbReference>
<keyword evidence="5" id="KW-0812">Transmembrane</keyword>
<dbReference type="PROSITE" id="PS00409">
    <property type="entry name" value="PROKAR_NTER_METHYL"/>
    <property type="match status" value="1"/>
</dbReference>
<evidence type="ECO:0000313" key="6">
    <source>
        <dbReference type="EMBL" id="MCS0590556.1"/>
    </source>
</evidence>
<dbReference type="SUPFAM" id="SSF54523">
    <property type="entry name" value="Pili subunits"/>
    <property type="match status" value="1"/>
</dbReference>
<dbReference type="Gene3D" id="3.30.700.10">
    <property type="entry name" value="Glycoprotein, Type 4 Pilin"/>
    <property type="match status" value="1"/>
</dbReference>
<feature type="transmembrane region" description="Helical" evidence="5">
    <location>
        <begin position="12"/>
        <end position="37"/>
    </location>
</feature>
<reference evidence="6 7" key="1">
    <citation type="submission" date="2022-08" db="EMBL/GenBank/DDBJ databases">
        <title>Reclassification of Massilia species as members of the genera Telluria, Duganella, Pseudoduganella, Mokoshia gen. nov. and Zemynaea gen. nov. using orthogonal and non-orthogonal genome-based approaches.</title>
        <authorList>
            <person name="Bowman J.P."/>
        </authorList>
    </citation>
    <scope>NUCLEOTIDE SEQUENCE [LARGE SCALE GENOMIC DNA]</scope>
    <source>
        <strain evidence="6 7">LMG 28164</strain>
    </source>
</reference>
<comment type="subunit">
    <text evidence="2">The pili are polar flexible filaments of about 5.4 nanometers diameter and 2.5 micrometers average length; they consist of only a single polypeptide chain arranged in a helical configuration of five subunits per turn in the assembled pilus.</text>
</comment>
<evidence type="ECO:0000256" key="4">
    <source>
        <dbReference type="RuleBase" id="RU000389"/>
    </source>
</evidence>
<dbReference type="InterPro" id="IPR000983">
    <property type="entry name" value="Bac_GSPG_pilin"/>
</dbReference>
<sequence length="165" mass="16465">MKAPKMMKKAEGGFTLIELMIVVAIIGILAAVAIPAYSNYTIKAKVGAAMSSVASLQTAVANCIQENGGAADSCDSSVTGGAQTSIPVFTATKELASAAVTNGQIVATFAASGVGSGVDGTTFTMTPSTVADQTSITWNVTTTATNETAKQTLTKNSFGSAPSGS</sequence>
<name>A0ABT2A8N3_9BURK</name>
<dbReference type="InterPro" id="IPR001082">
    <property type="entry name" value="Pilin"/>
</dbReference>
<keyword evidence="5" id="KW-0472">Membrane</keyword>
<keyword evidence="5" id="KW-1133">Transmembrane helix</keyword>
<comment type="caution">
    <text evidence="6">The sequence shown here is derived from an EMBL/GenBank/DDBJ whole genome shotgun (WGS) entry which is preliminary data.</text>
</comment>
<dbReference type="NCBIfam" id="TIGR02532">
    <property type="entry name" value="IV_pilin_GFxxxE"/>
    <property type="match status" value="1"/>
</dbReference>
<comment type="similarity">
    <text evidence="1 4">Belongs to the N-Me-Phe pilin family.</text>
</comment>
<gene>
    <name evidence="6" type="ORF">NX782_15280</name>
</gene>
<dbReference type="PRINTS" id="PR00813">
    <property type="entry name" value="BCTERIALGSPG"/>
</dbReference>
<dbReference type="Pfam" id="PF00114">
    <property type="entry name" value="Pilin"/>
    <property type="match status" value="1"/>
</dbReference>
<keyword evidence="4" id="KW-0281">Fimbrium</keyword>
<dbReference type="PANTHER" id="PTHR30093:SF34">
    <property type="entry name" value="PREPILIN PEPTIDASE-DEPENDENT PROTEIN D"/>
    <property type="match status" value="1"/>
</dbReference>
<evidence type="ECO:0000313" key="7">
    <source>
        <dbReference type="Proteomes" id="UP001205560"/>
    </source>
</evidence>
<dbReference type="PANTHER" id="PTHR30093">
    <property type="entry name" value="GENERAL SECRETION PATHWAY PROTEIN G"/>
    <property type="match status" value="1"/>
</dbReference>
<keyword evidence="3" id="KW-0488">Methylation</keyword>
<accession>A0ABT2A8N3</accession>
<proteinExistence type="inferred from homology"/>